<gene>
    <name evidence="1" type="ORF">NCTC10696_05969</name>
</gene>
<dbReference type="Proteomes" id="UP000306562">
    <property type="component" value="Chromosome"/>
</dbReference>
<protein>
    <submittedName>
        <fullName evidence="1">Uncharacterized protein</fullName>
    </submittedName>
</protein>
<sequence length="50" mass="5956">MRYLKVTAQDRSFSYIDRNGVVDRSGQELVRHLCNVFLAFKWYEESCPVQ</sequence>
<organism evidence="1 2">
    <name type="scientific">Pseudomonas synxantha</name>
    <dbReference type="NCBI Taxonomy" id="47883"/>
    <lineage>
        <taxon>Bacteria</taxon>
        <taxon>Pseudomonadati</taxon>
        <taxon>Pseudomonadota</taxon>
        <taxon>Gammaproteobacteria</taxon>
        <taxon>Pseudomonadales</taxon>
        <taxon>Pseudomonadaceae</taxon>
        <taxon>Pseudomonas</taxon>
    </lineage>
</organism>
<dbReference type="EMBL" id="LR590482">
    <property type="protein sequence ID" value="VTR05828.1"/>
    <property type="molecule type" value="Genomic_DNA"/>
</dbReference>
<reference evidence="1 2" key="1">
    <citation type="submission" date="2019-05" db="EMBL/GenBank/DDBJ databases">
        <authorList>
            <consortium name="Pathogen Informatics"/>
        </authorList>
    </citation>
    <scope>NUCLEOTIDE SEQUENCE [LARGE SCALE GENOMIC DNA]</scope>
    <source>
        <strain evidence="1 2">NCTC10696</strain>
    </source>
</reference>
<proteinExistence type="predicted"/>
<evidence type="ECO:0000313" key="1">
    <source>
        <dbReference type="EMBL" id="VTR05828.1"/>
    </source>
</evidence>
<name>A0AAX3IHE6_9PSED</name>
<accession>A0AAX3IHE6</accession>
<evidence type="ECO:0000313" key="2">
    <source>
        <dbReference type="Proteomes" id="UP000306562"/>
    </source>
</evidence>
<dbReference type="AlphaFoldDB" id="A0AAX3IHE6"/>